<evidence type="ECO:0000256" key="1">
    <source>
        <dbReference type="SAM" id="SignalP"/>
    </source>
</evidence>
<dbReference type="PANTHER" id="PTHR34700:SF4">
    <property type="entry name" value="PHAGE-LIKE ELEMENT PBSX PROTEIN XKDP"/>
    <property type="match status" value="1"/>
</dbReference>
<dbReference type="Gene3D" id="3.10.350.10">
    <property type="entry name" value="LysM domain"/>
    <property type="match status" value="1"/>
</dbReference>
<dbReference type="RefSeq" id="WP_284203570.1">
    <property type="nucleotide sequence ID" value="NZ_BSPQ01000004.1"/>
</dbReference>
<reference evidence="4" key="1">
    <citation type="journal article" date="2019" name="Int. J. Syst. Evol. Microbiol.">
        <title>The Global Catalogue of Microorganisms (GCM) 10K type strain sequencing project: providing services to taxonomists for standard genome sequencing and annotation.</title>
        <authorList>
            <consortium name="The Broad Institute Genomics Platform"/>
            <consortium name="The Broad Institute Genome Sequencing Center for Infectious Disease"/>
            <person name="Wu L."/>
            <person name="Ma J."/>
        </authorList>
    </citation>
    <scope>NUCLEOTIDE SEQUENCE [LARGE SCALE GENOMIC DNA]</scope>
    <source>
        <strain evidence="4">NBRC 103166</strain>
    </source>
</reference>
<evidence type="ECO:0000259" key="2">
    <source>
        <dbReference type="PROSITE" id="PS51782"/>
    </source>
</evidence>
<keyword evidence="1" id="KW-0732">Signal</keyword>
<comment type="caution">
    <text evidence="3">The sequence shown here is derived from an EMBL/GenBank/DDBJ whole genome shotgun (WGS) entry which is preliminary data.</text>
</comment>
<feature type="signal peptide" evidence="1">
    <location>
        <begin position="1"/>
        <end position="21"/>
    </location>
</feature>
<dbReference type="PROSITE" id="PS51782">
    <property type="entry name" value="LYSM"/>
    <property type="match status" value="1"/>
</dbReference>
<dbReference type="SUPFAM" id="SSF54106">
    <property type="entry name" value="LysM domain"/>
    <property type="match status" value="1"/>
</dbReference>
<dbReference type="SMART" id="SM00257">
    <property type="entry name" value="LysM"/>
    <property type="match status" value="1"/>
</dbReference>
<sequence>MKFKRITSFLLGAALSFAAFADTLILKENHPETYTVVKGDTLWDISAHFLNTPWLWPRLWQANSQVENPHLIYPGDVLTLIWVDGEPQLTRKKLKKLSPTPRIEDKEVAIPTIPLATISAFLSRDHIIEPDLLVAAPRLLGDAVGTPRFLEGDVFYGQGQYEAGKLYGIYRQGNDYLEPETGEFLGKQLIFIGHTEVSKSINVTATEQATPFDLLKSAREARQGDLILPIPEYETTPAYFLPQPVSSEVEGHILGALNNVSAIGKWDVVVIDKGSRENIQIGSLFSIMRSGPGVLVTKNKIEYQSDASSLDQVGSPDIIIPAERLGELMVFKVYEKVSIALVMRSTDAMGAKYKIKGLEF</sequence>
<dbReference type="InterPro" id="IPR036779">
    <property type="entry name" value="LysM_dom_sf"/>
</dbReference>
<dbReference type="EMBL" id="BSPQ01000004">
    <property type="protein sequence ID" value="GLS90443.1"/>
    <property type="molecule type" value="Genomic_DNA"/>
</dbReference>
<organism evidence="3 4">
    <name type="scientific">Psychromonas marina</name>
    <dbReference type="NCBI Taxonomy" id="88364"/>
    <lineage>
        <taxon>Bacteria</taxon>
        <taxon>Pseudomonadati</taxon>
        <taxon>Pseudomonadota</taxon>
        <taxon>Gammaproteobacteria</taxon>
        <taxon>Alteromonadales</taxon>
        <taxon>Psychromonadaceae</taxon>
        <taxon>Psychromonas</taxon>
    </lineage>
</organism>
<dbReference type="CDD" id="cd00118">
    <property type="entry name" value="LysM"/>
    <property type="match status" value="1"/>
</dbReference>
<name>A0ABQ6DZM9_9GAMM</name>
<keyword evidence="4" id="KW-1185">Reference proteome</keyword>
<protein>
    <submittedName>
        <fullName evidence="3">Peptidoglycan-binding protein</fullName>
    </submittedName>
</protein>
<dbReference type="PANTHER" id="PTHR34700">
    <property type="entry name" value="POTASSIUM BINDING PROTEIN KBP"/>
    <property type="match status" value="1"/>
</dbReference>
<dbReference type="InterPro" id="IPR018392">
    <property type="entry name" value="LysM"/>
</dbReference>
<evidence type="ECO:0000313" key="4">
    <source>
        <dbReference type="Proteomes" id="UP001157353"/>
    </source>
</evidence>
<accession>A0ABQ6DZM9</accession>
<feature type="domain" description="LysM" evidence="2">
    <location>
        <begin position="32"/>
        <end position="80"/>
    </location>
</feature>
<feature type="chain" id="PRO_5047244023" evidence="1">
    <location>
        <begin position="22"/>
        <end position="360"/>
    </location>
</feature>
<dbReference type="Pfam" id="PF01476">
    <property type="entry name" value="LysM"/>
    <property type="match status" value="1"/>
</dbReference>
<dbReference type="Proteomes" id="UP001157353">
    <property type="component" value="Unassembled WGS sequence"/>
</dbReference>
<gene>
    <name evidence="3" type="ORF">GCM10007916_15100</name>
</gene>
<proteinExistence type="predicted"/>
<evidence type="ECO:0000313" key="3">
    <source>
        <dbReference type="EMBL" id="GLS90443.1"/>
    </source>
</evidence>
<dbReference type="InterPro" id="IPR052196">
    <property type="entry name" value="Bact_Kbp"/>
</dbReference>